<evidence type="ECO:0000313" key="3">
    <source>
        <dbReference type="Proteomes" id="UP001206126"/>
    </source>
</evidence>
<evidence type="ECO:0000259" key="1">
    <source>
        <dbReference type="Pfam" id="PF13460"/>
    </source>
</evidence>
<dbReference type="EMBL" id="JANUHB010000001">
    <property type="protein sequence ID" value="MCS0806503.1"/>
    <property type="molecule type" value="Genomic_DNA"/>
</dbReference>
<dbReference type="PANTHER" id="PTHR48079">
    <property type="entry name" value="PROTEIN YEEZ"/>
    <property type="match status" value="1"/>
</dbReference>
<dbReference type="Gene3D" id="3.40.50.720">
    <property type="entry name" value="NAD(P)-binding Rossmann-like Domain"/>
    <property type="match status" value="1"/>
</dbReference>
<sequence>MFVFVTGSTGFIGACVVDELLAAGHQVLGLTRSDAGAAALAAKGAQAHRGTLEDPDTLRTGAAQCDAVIHLAFDHDFTHFEANCDKDRRAITALGEALAGSARPLIITSGVGMGIPAPGQAGVETVLNLEHPNPRIASELAGAAVASTGVDVRVVRLPQVHDTSRFGLVSPAIDVARTTGISAYIGDGRNRYSAVHVRDAARLYRLALEKGTAGERYHPVAEEGVPMKDIAETIARVLDIPAVSMTAEQAQAHFGWMTMFVGFDLPASSRLTRERLSWRPAGPGLLDDLLQYRPDRTKRSI</sequence>
<dbReference type="InterPro" id="IPR036291">
    <property type="entry name" value="NAD(P)-bd_dom_sf"/>
</dbReference>
<dbReference type="Proteomes" id="UP001206126">
    <property type="component" value="Unassembled WGS sequence"/>
</dbReference>
<gene>
    <name evidence="2" type="ORF">NX774_01010</name>
</gene>
<feature type="domain" description="NAD(P)-binding" evidence="1">
    <location>
        <begin position="7"/>
        <end position="164"/>
    </location>
</feature>
<dbReference type="InterPro" id="IPR016040">
    <property type="entry name" value="NAD(P)-bd_dom"/>
</dbReference>
<evidence type="ECO:0000313" key="2">
    <source>
        <dbReference type="EMBL" id="MCS0806503.1"/>
    </source>
</evidence>
<reference evidence="2 3" key="1">
    <citation type="submission" date="2022-08" db="EMBL/GenBank/DDBJ databases">
        <title>Reclassification of Massilia species as members of the genera Telluria, Duganella, Pseudoduganella, Mokoshia gen. nov. and Zemynaea gen. nov. using orthogonal and non-orthogonal genome-based approaches.</title>
        <authorList>
            <person name="Bowman J.P."/>
        </authorList>
    </citation>
    <scope>NUCLEOTIDE SEQUENCE [LARGE SCALE GENOMIC DNA]</scope>
    <source>
        <strain evidence="2 3">JCM 31605</strain>
    </source>
</reference>
<dbReference type="Pfam" id="PF13460">
    <property type="entry name" value="NAD_binding_10"/>
    <property type="match status" value="1"/>
</dbReference>
<dbReference type="CDD" id="cd05262">
    <property type="entry name" value="SDR_a7"/>
    <property type="match status" value="1"/>
</dbReference>
<keyword evidence="3" id="KW-1185">Reference proteome</keyword>
<comment type="caution">
    <text evidence="2">The sequence shown here is derived from an EMBL/GenBank/DDBJ whole genome shotgun (WGS) entry which is preliminary data.</text>
</comment>
<accession>A0ABT2D5D3</accession>
<proteinExistence type="predicted"/>
<protein>
    <submittedName>
        <fullName evidence="2">SDR family oxidoreductase</fullName>
    </submittedName>
</protein>
<name>A0ABT2D5D3_9BURK</name>
<dbReference type="SUPFAM" id="SSF51735">
    <property type="entry name" value="NAD(P)-binding Rossmann-fold domains"/>
    <property type="match status" value="1"/>
</dbReference>
<dbReference type="InterPro" id="IPR051783">
    <property type="entry name" value="NAD(P)-dependent_oxidoreduct"/>
</dbReference>
<organism evidence="2 3">
    <name type="scientific">Massilia agilis</name>
    <dbReference type="NCBI Taxonomy" id="1811226"/>
    <lineage>
        <taxon>Bacteria</taxon>
        <taxon>Pseudomonadati</taxon>
        <taxon>Pseudomonadota</taxon>
        <taxon>Betaproteobacteria</taxon>
        <taxon>Burkholderiales</taxon>
        <taxon>Oxalobacteraceae</taxon>
        <taxon>Telluria group</taxon>
        <taxon>Massilia</taxon>
    </lineage>
</organism>
<dbReference type="PANTHER" id="PTHR48079:SF6">
    <property type="entry name" value="NAD(P)-BINDING DOMAIN-CONTAINING PROTEIN-RELATED"/>
    <property type="match status" value="1"/>
</dbReference>
<dbReference type="RefSeq" id="WP_258820293.1">
    <property type="nucleotide sequence ID" value="NZ_JANUHB010000001.1"/>
</dbReference>